<proteinExistence type="predicted"/>
<evidence type="ECO:0000313" key="2">
    <source>
        <dbReference type="EMBL" id="CAB5004755.1"/>
    </source>
</evidence>
<sequence length="181" mass="19000">MRRRSLDRILSVTGLVLAVVLAVGGILLMWGGNFAHSTVTNELTGQKISFSADPASLPPELAQYAGMAVTDGTGAKAYSDLIGVHVAGVADGKTYSEVSEEWIAGGRTDDALAGARTTLFMGETLRGMLLNAYAFWTIGTVALVAAWVLLGLSVVMLILTIMGFAHLRRTTEADAVFVPAA</sequence>
<keyword evidence="1" id="KW-1133">Transmembrane helix</keyword>
<organism evidence="2">
    <name type="scientific">freshwater metagenome</name>
    <dbReference type="NCBI Taxonomy" id="449393"/>
    <lineage>
        <taxon>unclassified sequences</taxon>
        <taxon>metagenomes</taxon>
        <taxon>ecological metagenomes</taxon>
    </lineage>
</organism>
<feature type="transmembrane region" description="Helical" evidence="1">
    <location>
        <begin position="12"/>
        <end position="31"/>
    </location>
</feature>
<gene>
    <name evidence="2" type="ORF">UFOPK4043_00745</name>
</gene>
<dbReference type="EMBL" id="CAFBPA010000093">
    <property type="protein sequence ID" value="CAB5004755.1"/>
    <property type="molecule type" value="Genomic_DNA"/>
</dbReference>
<name>A0A6J7PK15_9ZZZZ</name>
<evidence type="ECO:0000256" key="1">
    <source>
        <dbReference type="SAM" id="Phobius"/>
    </source>
</evidence>
<reference evidence="2" key="1">
    <citation type="submission" date="2020-05" db="EMBL/GenBank/DDBJ databases">
        <authorList>
            <person name="Chiriac C."/>
            <person name="Salcher M."/>
            <person name="Ghai R."/>
            <person name="Kavagutti S V."/>
        </authorList>
    </citation>
    <scope>NUCLEOTIDE SEQUENCE</scope>
</reference>
<keyword evidence="1" id="KW-0812">Transmembrane</keyword>
<feature type="transmembrane region" description="Helical" evidence="1">
    <location>
        <begin position="133"/>
        <end position="159"/>
    </location>
</feature>
<dbReference type="AlphaFoldDB" id="A0A6J7PK15"/>
<protein>
    <submittedName>
        <fullName evidence="2">Unannotated protein</fullName>
    </submittedName>
</protein>
<accession>A0A6J7PK15</accession>
<keyword evidence="1" id="KW-0472">Membrane</keyword>